<feature type="transmembrane region" description="Helical" evidence="1">
    <location>
        <begin position="45"/>
        <end position="76"/>
    </location>
</feature>
<name>A0ABP6VIS7_9ACTN</name>
<evidence type="ECO:0000313" key="3">
    <source>
        <dbReference type="Proteomes" id="UP001500301"/>
    </source>
</evidence>
<keyword evidence="1" id="KW-0812">Transmembrane</keyword>
<accession>A0ABP6VIS7</accession>
<dbReference type="RefSeq" id="WP_218235633.1">
    <property type="nucleotide sequence ID" value="NZ_BAABBB010000012.1"/>
</dbReference>
<keyword evidence="3" id="KW-1185">Reference proteome</keyword>
<comment type="caution">
    <text evidence="2">The sequence shown here is derived from an EMBL/GenBank/DDBJ whole genome shotgun (WGS) entry which is preliminary data.</text>
</comment>
<organism evidence="2 3">
    <name type="scientific">Nocardioides daeguensis</name>
    <dbReference type="NCBI Taxonomy" id="908359"/>
    <lineage>
        <taxon>Bacteria</taxon>
        <taxon>Bacillati</taxon>
        <taxon>Actinomycetota</taxon>
        <taxon>Actinomycetes</taxon>
        <taxon>Propionibacteriales</taxon>
        <taxon>Nocardioidaceae</taxon>
        <taxon>Nocardioides</taxon>
    </lineage>
</organism>
<keyword evidence="1" id="KW-1133">Transmembrane helix</keyword>
<feature type="transmembrane region" description="Helical" evidence="1">
    <location>
        <begin position="88"/>
        <end position="109"/>
    </location>
</feature>
<proteinExistence type="predicted"/>
<evidence type="ECO:0000313" key="2">
    <source>
        <dbReference type="EMBL" id="GAA3534552.1"/>
    </source>
</evidence>
<keyword evidence="1" id="KW-0472">Membrane</keyword>
<evidence type="ECO:0000256" key="1">
    <source>
        <dbReference type="SAM" id="Phobius"/>
    </source>
</evidence>
<dbReference type="EMBL" id="BAABBB010000012">
    <property type="protein sequence ID" value="GAA3534552.1"/>
    <property type="molecule type" value="Genomic_DNA"/>
</dbReference>
<reference evidence="3" key="1">
    <citation type="journal article" date="2019" name="Int. J. Syst. Evol. Microbiol.">
        <title>The Global Catalogue of Microorganisms (GCM) 10K type strain sequencing project: providing services to taxonomists for standard genome sequencing and annotation.</title>
        <authorList>
            <consortium name="The Broad Institute Genomics Platform"/>
            <consortium name="The Broad Institute Genome Sequencing Center for Infectious Disease"/>
            <person name="Wu L."/>
            <person name="Ma J."/>
        </authorList>
    </citation>
    <scope>NUCLEOTIDE SEQUENCE [LARGE SCALE GENOMIC DNA]</scope>
    <source>
        <strain evidence="3">JCM 17460</strain>
    </source>
</reference>
<dbReference type="InterPro" id="IPR009937">
    <property type="entry name" value="Phage_holin_3_6"/>
</dbReference>
<dbReference type="Pfam" id="PF07332">
    <property type="entry name" value="Phage_holin_3_6"/>
    <property type="match status" value="1"/>
</dbReference>
<sequence length="136" mass="14635">MATEPRTLPGEEPTIGRLIKDAQTDLSTIMRKEIQLAKSELKVSVTAGGVGAGLIAAAGFLLVLAVIMLSVAIAYFINWNGQGLDLHWAFLIVFAFYVLLAGLLVFLAIRSFKKVKAPERAIEQGSKIPRALKGQA</sequence>
<dbReference type="Proteomes" id="UP001500301">
    <property type="component" value="Unassembled WGS sequence"/>
</dbReference>
<protein>
    <submittedName>
        <fullName evidence="2">Phage holin family protein</fullName>
    </submittedName>
</protein>
<gene>
    <name evidence="2" type="ORF">GCM10022263_23240</name>
</gene>